<dbReference type="SUPFAM" id="SSF81901">
    <property type="entry name" value="HCP-like"/>
    <property type="match status" value="2"/>
</dbReference>
<dbReference type="EMBL" id="BAAAQN010000017">
    <property type="protein sequence ID" value="GAA2030969.1"/>
    <property type="molecule type" value="Genomic_DNA"/>
</dbReference>
<dbReference type="PROSITE" id="PS50943">
    <property type="entry name" value="HTH_CROC1"/>
    <property type="match status" value="1"/>
</dbReference>
<organism evidence="2 3">
    <name type="scientific">Catenulispora yoronensis</name>
    <dbReference type="NCBI Taxonomy" id="450799"/>
    <lineage>
        <taxon>Bacteria</taxon>
        <taxon>Bacillati</taxon>
        <taxon>Actinomycetota</taxon>
        <taxon>Actinomycetes</taxon>
        <taxon>Catenulisporales</taxon>
        <taxon>Catenulisporaceae</taxon>
        <taxon>Catenulispora</taxon>
    </lineage>
</organism>
<dbReference type="PANTHER" id="PTHR45088:SF1">
    <property type="entry name" value="OS04G0476000 PROTEIN"/>
    <property type="match status" value="1"/>
</dbReference>
<dbReference type="SMART" id="SM00028">
    <property type="entry name" value="TPR"/>
    <property type="match status" value="4"/>
</dbReference>
<sequence length="837" mass="89963">MVTQDEAAKAAAAELRNQLRDGVAGLDLDVTQVARRSGLGRTTVSQALNAEVGVPSERTLAALGRALRLNVTSLLELRRAACATQPPDLPEGPGLPITAWDALDLEVHPAGGQRYTGAPLPAYIRRQHDDQLARVTAAAAEGRSAMVVLVGSSSTGKTRACWEAVQPLSELGWRLWHPFDPSRAKAALVGLAQVEPRTVVWLNEAQHYLDAGEEMAAAIHALLLDPERSPVLVLGTLWPEYDRIYAEHPAFGQPDPHTRTRELLEGRRIMMPGEFDEPALSEARRLASAGDKYLADVLARDHGGRITQYLAGAPELLRRYASAEPGAQAILKAAVDARRLGVALHLPREFLAEAATDYLNPDESEALSDDWFERALSQLAEPVHGGFAPLRRVRQRMKPWAARESPAAEGASGPTYRLADYLEQHGRRERHLDCPPQSFWDAALTHVNDHVTLHHLGKAASARGRFQSADALYRRAVEAGSTEATSDLAHLRERKGDIKEAEALFRRAGELGDYAALCELVLIWAHAGRLDEAEDLALFAAEAGYPRGLCDLAFGREGDGDRSAAEALYQRAATAGDHFATHELMRFREEAGDGAEAERLALGAVAVGNPFVADSLTQLREQAGDHTGAERFAQLAADAGHPGSLYELGRLRQEAGRGGEALELFQRAADAGSTTALYEVGLAMWKTGDREGAERSYELASEQAGQFAAHNLVVTREQGGDSTGAEAAALGAAQAGDPGALTSLARMREQHGDRAGAETLYQSAIDAGETNAMVLYAEMLAATDAPEAERLLLLAANAAQHSALPGLARLWQSVGNPGATTVERYGLDPDGKPSRPW</sequence>
<dbReference type="InterPro" id="IPR001387">
    <property type="entry name" value="Cro/C1-type_HTH"/>
</dbReference>
<dbReference type="RefSeq" id="WP_344666527.1">
    <property type="nucleotide sequence ID" value="NZ_BAAAQN010000017.1"/>
</dbReference>
<keyword evidence="3" id="KW-1185">Reference proteome</keyword>
<dbReference type="Proteomes" id="UP001500751">
    <property type="component" value="Unassembled WGS sequence"/>
</dbReference>
<dbReference type="InterPro" id="IPR019734">
    <property type="entry name" value="TPR_rpt"/>
</dbReference>
<reference evidence="3" key="1">
    <citation type="journal article" date="2019" name="Int. J. Syst. Evol. Microbiol.">
        <title>The Global Catalogue of Microorganisms (GCM) 10K type strain sequencing project: providing services to taxonomists for standard genome sequencing and annotation.</title>
        <authorList>
            <consortium name="The Broad Institute Genomics Platform"/>
            <consortium name="The Broad Institute Genome Sequencing Center for Infectious Disease"/>
            <person name="Wu L."/>
            <person name="Ma J."/>
        </authorList>
    </citation>
    <scope>NUCLEOTIDE SEQUENCE [LARGE SCALE GENOMIC DNA]</scope>
    <source>
        <strain evidence="3">JCM 16014</strain>
    </source>
</reference>
<name>A0ABP5FNW5_9ACTN</name>
<comment type="caution">
    <text evidence="2">The sequence shown here is derived from an EMBL/GenBank/DDBJ whole genome shotgun (WGS) entry which is preliminary data.</text>
</comment>
<proteinExistence type="predicted"/>
<accession>A0ABP5FNW5</accession>
<evidence type="ECO:0000259" key="1">
    <source>
        <dbReference type="PROSITE" id="PS50943"/>
    </source>
</evidence>
<dbReference type="InterPro" id="IPR053301">
    <property type="entry name" value="F-box_motif"/>
</dbReference>
<dbReference type="Gene3D" id="1.10.260.40">
    <property type="entry name" value="lambda repressor-like DNA-binding domains"/>
    <property type="match status" value="1"/>
</dbReference>
<feature type="domain" description="HTH cro/C1-type" evidence="1">
    <location>
        <begin position="31"/>
        <end position="74"/>
    </location>
</feature>
<evidence type="ECO:0000313" key="3">
    <source>
        <dbReference type="Proteomes" id="UP001500751"/>
    </source>
</evidence>
<dbReference type="SUPFAM" id="SSF47413">
    <property type="entry name" value="lambda repressor-like DNA-binding domains"/>
    <property type="match status" value="1"/>
</dbReference>
<dbReference type="InterPro" id="IPR011990">
    <property type="entry name" value="TPR-like_helical_dom_sf"/>
</dbReference>
<dbReference type="InterPro" id="IPR010982">
    <property type="entry name" value="Lambda_DNA-bd_dom_sf"/>
</dbReference>
<gene>
    <name evidence="2" type="ORF">GCM10009839_33540</name>
</gene>
<dbReference type="PANTHER" id="PTHR45088">
    <property type="entry name" value="OSJNBA0022H21.17 PROTEIN"/>
    <property type="match status" value="1"/>
</dbReference>
<dbReference type="Gene3D" id="1.25.40.10">
    <property type="entry name" value="Tetratricopeptide repeat domain"/>
    <property type="match status" value="3"/>
</dbReference>
<protein>
    <recommendedName>
        <fullName evidence="1">HTH cro/C1-type domain-containing protein</fullName>
    </recommendedName>
</protein>
<evidence type="ECO:0000313" key="2">
    <source>
        <dbReference type="EMBL" id="GAA2030969.1"/>
    </source>
</evidence>